<evidence type="ECO:0000259" key="3">
    <source>
        <dbReference type="PROSITE" id="PS51379"/>
    </source>
</evidence>
<name>A0A521FYR2_9BACT</name>
<dbReference type="EMBL" id="NQJD01000050">
    <property type="protein sequence ID" value="TAA73908.1"/>
    <property type="molecule type" value="Genomic_DNA"/>
</dbReference>
<feature type="signal peptide" evidence="2">
    <location>
        <begin position="1"/>
        <end position="22"/>
    </location>
</feature>
<dbReference type="InterPro" id="IPR017896">
    <property type="entry name" value="4Fe4S_Fe-S-bd"/>
</dbReference>
<keyword evidence="2" id="KW-0732">Signal</keyword>
<sequence>MKKMYLLLGLMTAVTVPSIGSAKLILDIPPLVVQKTDCTPYGCTQCYPGCPDPCVKCDPQCIAYPSCIAGPCYPTCADPCKPCTPTPTGGLNDTGITAKVGNTGQEDADYGRDKTVQDTVPSDGHAGFSFTKLDSNGTALAASATSWACVKDNVTGLMWEIQANPSERPWFNSDNSKNGGNAGNENGGANTESYAALANTNKLCGASSGWRLPTIKELLGIVKSSSTTLAVDQNYFSGMTANKFFWSATPYAADPASAWAVKFTTGSTFGLYYKTETSTISVILVRTAN</sequence>
<proteinExistence type="predicted"/>
<dbReference type="PANTHER" id="PTHR35812">
    <property type="entry name" value="LIPOPROTEIN"/>
    <property type="match status" value="1"/>
</dbReference>
<dbReference type="AlphaFoldDB" id="A0A521FYR2"/>
<accession>A0A521FYR2</accession>
<dbReference type="Pfam" id="PF07603">
    <property type="entry name" value="Lcl_C"/>
    <property type="match status" value="1"/>
</dbReference>
<organism evidence="4 5">
    <name type="scientific">Candidatus Electronema aureum</name>
    <dbReference type="NCBI Taxonomy" id="2005002"/>
    <lineage>
        <taxon>Bacteria</taxon>
        <taxon>Pseudomonadati</taxon>
        <taxon>Thermodesulfobacteriota</taxon>
        <taxon>Desulfobulbia</taxon>
        <taxon>Desulfobulbales</taxon>
        <taxon>Desulfobulbaceae</taxon>
        <taxon>Candidatus Electronema</taxon>
    </lineage>
</organism>
<evidence type="ECO:0000256" key="1">
    <source>
        <dbReference type="SAM" id="MobiDB-lite"/>
    </source>
</evidence>
<evidence type="ECO:0000313" key="4">
    <source>
        <dbReference type="EMBL" id="TAA73908.1"/>
    </source>
</evidence>
<feature type="domain" description="4Fe-4S ferredoxin-type" evidence="3">
    <location>
        <begin position="29"/>
        <end position="60"/>
    </location>
</feature>
<dbReference type="PROSITE" id="PS51379">
    <property type="entry name" value="4FE4S_FER_2"/>
    <property type="match status" value="1"/>
</dbReference>
<feature type="chain" id="PRO_5021940891" description="4Fe-4S ferredoxin-type domain-containing protein" evidence="2">
    <location>
        <begin position="23"/>
        <end position="289"/>
    </location>
</feature>
<reference evidence="4" key="1">
    <citation type="submission" date="2017-07" db="EMBL/GenBank/DDBJ databases">
        <title>The cable genome - Insights into the physiology and evolution of filamentous bacteria capable of sulfide oxidation via long distance electron transfer.</title>
        <authorList>
            <person name="Thorup C."/>
            <person name="Bjerg J.T."/>
            <person name="Schreiber L."/>
            <person name="Nielsen L.P."/>
            <person name="Kjeldsen K.U."/>
            <person name="Boesen T."/>
            <person name="Boggild A."/>
            <person name="Meysman F."/>
            <person name="Geelhoed J."/>
            <person name="Schramm A."/>
        </authorList>
    </citation>
    <scope>NUCLEOTIDE SEQUENCE [LARGE SCALE GENOMIC DNA]</scope>
    <source>
        <strain evidence="4">GS</strain>
    </source>
</reference>
<keyword evidence="5" id="KW-1185">Reference proteome</keyword>
<protein>
    <recommendedName>
        <fullName evidence="3">4Fe-4S ferredoxin-type domain-containing protein</fullName>
    </recommendedName>
</protein>
<dbReference type="InterPro" id="IPR011460">
    <property type="entry name" value="Lcl_C"/>
</dbReference>
<dbReference type="Proteomes" id="UP000316238">
    <property type="component" value="Unassembled WGS sequence"/>
</dbReference>
<dbReference type="PANTHER" id="PTHR35812:SF1">
    <property type="entry name" value="LIPOPROTEIN"/>
    <property type="match status" value="1"/>
</dbReference>
<feature type="region of interest" description="Disordered" evidence="1">
    <location>
        <begin position="168"/>
        <end position="187"/>
    </location>
</feature>
<comment type="caution">
    <text evidence="4">The sequence shown here is derived from an EMBL/GenBank/DDBJ whole genome shotgun (WGS) entry which is preliminary data.</text>
</comment>
<evidence type="ECO:0000256" key="2">
    <source>
        <dbReference type="SAM" id="SignalP"/>
    </source>
</evidence>
<evidence type="ECO:0000313" key="5">
    <source>
        <dbReference type="Proteomes" id="UP000316238"/>
    </source>
</evidence>
<gene>
    <name evidence="4" type="ORF">CDV28_15011</name>
</gene>